<dbReference type="InterPro" id="IPR011059">
    <property type="entry name" value="Metal-dep_hydrolase_composite"/>
</dbReference>
<dbReference type="Proteomes" id="UP001500393">
    <property type="component" value="Unassembled WGS sequence"/>
</dbReference>
<evidence type="ECO:0000259" key="1">
    <source>
        <dbReference type="Pfam" id="PF07969"/>
    </source>
</evidence>
<feature type="domain" description="Amidohydrolase 3" evidence="1">
    <location>
        <begin position="49"/>
        <end position="507"/>
    </location>
</feature>
<dbReference type="RefSeq" id="WP_344210703.1">
    <property type="nucleotide sequence ID" value="NZ_BAAAOS010000008.1"/>
</dbReference>
<evidence type="ECO:0000313" key="2">
    <source>
        <dbReference type="EMBL" id="GAA1560592.1"/>
    </source>
</evidence>
<protein>
    <submittedName>
        <fullName evidence="2">Amidohydrolase family protein</fullName>
    </submittedName>
</protein>
<dbReference type="PANTHER" id="PTHR11647">
    <property type="entry name" value="HYDRANTOINASE/DIHYDROPYRIMIDINASE FAMILY MEMBER"/>
    <property type="match status" value="1"/>
</dbReference>
<dbReference type="EMBL" id="BAAAOS010000008">
    <property type="protein sequence ID" value="GAA1560592.1"/>
    <property type="molecule type" value="Genomic_DNA"/>
</dbReference>
<keyword evidence="3" id="KW-1185">Reference proteome</keyword>
<evidence type="ECO:0000313" key="3">
    <source>
        <dbReference type="Proteomes" id="UP001500393"/>
    </source>
</evidence>
<dbReference type="PANTHER" id="PTHR11647:SF1">
    <property type="entry name" value="COLLAPSIN RESPONSE MEDIATOR PROTEIN"/>
    <property type="match status" value="1"/>
</dbReference>
<name>A0ABN2CNL6_9ACTN</name>
<proteinExistence type="predicted"/>
<dbReference type="Gene3D" id="3.20.20.140">
    <property type="entry name" value="Metal-dependent hydrolases"/>
    <property type="match status" value="1"/>
</dbReference>
<dbReference type="Gene3D" id="3.30.1490.130">
    <property type="entry name" value="D-aminoacylase. Domain 3"/>
    <property type="match status" value="1"/>
</dbReference>
<dbReference type="InterPro" id="IPR050378">
    <property type="entry name" value="Metallo-dep_Hydrolases_sf"/>
</dbReference>
<sequence>MGNDNVLLSSGTVYDGLGSPGRTADVLVRDGRIASISDVPLKVPSAMRIDCTGRAVAPGFVDTHAHSDVVPLLPDPQPFKLLQGVTTEVVGNCGISFAPLDHAALESAADLVGNLAKGVALEPGGFAALLDRLADAGPTNNMAMLVGHNALRLSANGTEPELGPSALARMERLAAEAFEAGAVGFSTGLIYPPGSFAGIEELTALARVAARFGGLYATHMRDEGRRLEAAMAEAVAVARQAGTRLQISHCKVAGRGNHGKAAALVSMLEAARLDGVDVYGDQYPYAAGSTVLLALLPTRATAGGATALTERLRDPSVRASLRSDADRGEPGDGLWAACTPDDVLIIDHTDAGVVGLTLAEVCRLRDEHPFEALCRLVGEDPRAEAALTLMAENDVRTIMASPLVGIGSDSGLPLGLQHPRTWGSFPTVLGRYVRELAVLNLPEALRKATSFGARQFRLTGRGALLPGYIADVTVFDPQKIGHEADYLDPSGPVTGVHTVLLAGEVVVDDGVFNGSRSGRILRHGASTIAS</sequence>
<gene>
    <name evidence="2" type="ORF">GCM10009789_12340</name>
</gene>
<dbReference type="SUPFAM" id="SSF51556">
    <property type="entry name" value="Metallo-dependent hydrolases"/>
    <property type="match status" value="1"/>
</dbReference>
<dbReference type="InterPro" id="IPR032466">
    <property type="entry name" value="Metal_Hydrolase"/>
</dbReference>
<dbReference type="Gene3D" id="2.30.40.10">
    <property type="entry name" value="Urease, subunit C, domain 1"/>
    <property type="match status" value="1"/>
</dbReference>
<dbReference type="SUPFAM" id="SSF51338">
    <property type="entry name" value="Composite domain of metallo-dependent hydrolases"/>
    <property type="match status" value="1"/>
</dbReference>
<organism evidence="2 3">
    <name type="scientific">Kribbella sancticallisti</name>
    <dbReference type="NCBI Taxonomy" id="460087"/>
    <lineage>
        <taxon>Bacteria</taxon>
        <taxon>Bacillati</taxon>
        <taxon>Actinomycetota</taxon>
        <taxon>Actinomycetes</taxon>
        <taxon>Propionibacteriales</taxon>
        <taxon>Kribbellaceae</taxon>
        <taxon>Kribbella</taxon>
    </lineage>
</organism>
<dbReference type="InterPro" id="IPR023100">
    <property type="entry name" value="D-aminoacylase_insert_dom_sf"/>
</dbReference>
<reference evidence="2 3" key="1">
    <citation type="journal article" date="2019" name="Int. J. Syst. Evol. Microbiol.">
        <title>The Global Catalogue of Microorganisms (GCM) 10K type strain sequencing project: providing services to taxonomists for standard genome sequencing and annotation.</title>
        <authorList>
            <consortium name="The Broad Institute Genomics Platform"/>
            <consortium name="The Broad Institute Genome Sequencing Center for Infectious Disease"/>
            <person name="Wu L."/>
            <person name="Ma J."/>
        </authorList>
    </citation>
    <scope>NUCLEOTIDE SEQUENCE [LARGE SCALE GENOMIC DNA]</scope>
    <source>
        <strain evidence="2 3">JCM 14969</strain>
    </source>
</reference>
<dbReference type="Pfam" id="PF07969">
    <property type="entry name" value="Amidohydro_3"/>
    <property type="match status" value="1"/>
</dbReference>
<accession>A0ABN2CNL6</accession>
<dbReference type="InterPro" id="IPR013108">
    <property type="entry name" value="Amidohydro_3"/>
</dbReference>
<comment type="caution">
    <text evidence="2">The sequence shown here is derived from an EMBL/GenBank/DDBJ whole genome shotgun (WGS) entry which is preliminary data.</text>
</comment>